<keyword evidence="1" id="KW-0812">Transmembrane</keyword>
<evidence type="ECO:0000313" key="2">
    <source>
        <dbReference type="EMBL" id="TQN50210.1"/>
    </source>
</evidence>
<accession>A0A543Q1Q8</accession>
<keyword evidence="1" id="KW-0472">Membrane</keyword>
<dbReference type="Proteomes" id="UP000315403">
    <property type="component" value="Unassembled WGS sequence"/>
</dbReference>
<feature type="transmembrane region" description="Helical" evidence="1">
    <location>
        <begin position="86"/>
        <end position="104"/>
    </location>
</feature>
<evidence type="ECO:0000256" key="1">
    <source>
        <dbReference type="SAM" id="Phobius"/>
    </source>
</evidence>
<comment type="caution">
    <text evidence="2">The sequence shown here is derived from an EMBL/GenBank/DDBJ whole genome shotgun (WGS) entry which is preliminary data.</text>
</comment>
<dbReference type="EMBL" id="SZUV01000001">
    <property type="protein sequence ID" value="TQN50210.1"/>
    <property type="molecule type" value="Genomic_DNA"/>
</dbReference>
<gene>
    <name evidence="2" type="ORF">DLNHIDIE_00047</name>
</gene>
<organism evidence="2 3">
    <name type="scientific">Acidithiobacillus thiooxidans ATCC 19377</name>
    <dbReference type="NCBI Taxonomy" id="637390"/>
    <lineage>
        <taxon>Bacteria</taxon>
        <taxon>Pseudomonadati</taxon>
        <taxon>Pseudomonadota</taxon>
        <taxon>Acidithiobacillia</taxon>
        <taxon>Acidithiobacillales</taxon>
        <taxon>Acidithiobacillaceae</taxon>
        <taxon>Acidithiobacillus</taxon>
    </lineage>
</organism>
<evidence type="ECO:0000313" key="3">
    <source>
        <dbReference type="Proteomes" id="UP000315403"/>
    </source>
</evidence>
<keyword evidence="1" id="KW-1133">Transmembrane helix</keyword>
<protein>
    <submittedName>
        <fullName evidence="2">Uncharacterized protein</fullName>
    </submittedName>
</protein>
<feature type="transmembrane region" description="Helical" evidence="1">
    <location>
        <begin position="63"/>
        <end position="80"/>
    </location>
</feature>
<reference evidence="2 3" key="1">
    <citation type="submission" date="2019-03" db="EMBL/GenBank/DDBJ databases">
        <title>New insights into Acidothiobacillus thiooxidans sulfur metabolism through coupled gene expression, solution geochemistry, microscopy and spectroscopy analyses.</title>
        <authorList>
            <person name="Camacho D."/>
            <person name="Frazao R."/>
            <person name="Fouillen A."/>
            <person name="Nanci A."/>
            <person name="Lang B.F."/>
            <person name="Apte S.C."/>
            <person name="Baron C."/>
            <person name="Warren L.A."/>
        </authorList>
    </citation>
    <scope>NUCLEOTIDE SEQUENCE [LARGE SCALE GENOMIC DNA]</scope>
    <source>
        <strain evidence="2 3">ATCC 19377</strain>
    </source>
</reference>
<proteinExistence type="predicted"/>
<sequence>MFFGVLFFAFLFSTMAGLSLFLLDGHRHSLAAWVLVVALILMAAQQWSQVFSVTAIKAISHSGIWLSYWPGLLGVASAAILDIRWWARWLFMSVGLLGIALALLRV</sequence>
<dbReference type="AlphaFoldDB" id="A0A543Q1Q8"/>
<feature type="transmembrane region" description="Helical" evidence="1">
    <location>
        <begin position="32"/>
        <end position="51"/>
    </location>
</feature>
<name>A0A543Q1Q8_ACITH</name>